<dbReference type="AlphaFoldDB" id="A0A1H1SV89"/>
<proteinExistence type="predicted"/>
<evidence type="ECO:0000313" key="3">
    <source>
        <dbReference type="Proteomes" id="UP000198963"/>
    </source>
</evidence>
<protein>
    <recommendedName>
        <fullName evidence="4">Lipoprotein</fullName>
    </recommendedName>
</protein>
<sequence>MKNLKLLFLLVSIGLVSFSCGNDDDGDGGSNTGSGVLIYGETEYQLKSGVIADYGEYFDGIYNFDISLVDSGLRTVNGETIPTNDTFSGVYFELYTSNSQDLEEGVYAFGNNTEAGTYTYAEVIIDATFDDDYNYFDINSGTFTVLDDGSSYEFEFEGTVSNGTSFSGYYTGSLVSVDYSSDLGRPATSNATKTKVLFN</sequence>
<organism evidence="2 3">
    <name type="scientific">Winogradskyella sediminis</name>
    <dbReference type="NCBI Taxonomy" id="1382466"/>
    <lineage>
        <taxon>Bacteria</taxon>
        <taxon>Pseudomonadati</taxon>
        <taxon>Bacteroidota</taxon>
        <taxon>Flavobacteriia</taxon>
        <taxon>Flavobacteriales</taxon>
        <taxon>Flavobacteriaceae</taxon>
        <taxon>Winogradskyella</taxon>
    </lineage>
</organism>
<accession>A0A1H1SV89</accession>
<keyword evidence="1" id="KW-0732">Signal</keyword>
<evidence type="ECO:0008006" key="4">
    <source>
        <dbReference type="Google" id="ProtNLM"/>
    </source>
</evidence>
<feature type="signal peptide" evidence="1">
    <location>
        <begin position="1"/>
        <end position="21"/>
    </location>
</feature>
<evidence type="ECO:0000256" key="1">
    <source>
        <dbReference type="SAM" id="SignalP"/>
    </source>
</evidence>
<feature type="chain" id="PRO_5009260474" description="Lipoprotein" evidence="1">
    <location>
        <begin position="22"/>
        <end position="199"/>
    </location>
</feature>
<dbReference type="STRING" id="1249933.SAMN04489797_1772"/>
<dbReference type="PROSITE" id="PS51257">
    <property type="entry name" value="PROKAR_LIPOPROTEIN"/>
    <property type="match status" value="1"/>
</dbReference>
<dbReference type="RefSeq" id="WP_092446257.1">
    <property type="nucleotide sequence ID" value="NZ_JBLXAG010000028.1"/>
</dbReference>
<keyword evidence="3" id="KW-1185">Reference proteome</keyword>
<reference evidence="2 3" key="1">
    <citation type="submission" date="2016-10" db="EMBL/GenBank/DDBJ databases">
        <authorList>
            <person name="Varghese N."/>
            <person name="Submissions S."/>
        </authorList>
    </citation>
    <scope>NUCLEOTIDE SEQUENCE [LARGE SCALE GENOMIC DNA]</scope>
    <source>
        <strain evidence="2 3">RHA_55</strain>
    </source>
</reference>
<dbReference type="Proteomes" id="UP000198963">
    <property type="component" value="Chromosome I"/>
</dbReference>
<gene>
    <name evidence="2" type="ORF">SAMN04489797_1772</name>
</gene>
<name>A0A1H1SV89_9FLAO</name>
<evidence type="ECO:0000313" key="2">
    <source>
        <dbReference type="EMBL" id="SDS51768.1"/>
    </source>
</evidence>
<dbReference type="EMBL" id="LT629774">
    <property type="protein sequence ID" value="SDS51768.1"/>
    <property type="molecule type" value="Genomic_DNA"/>
</dbReference>